<dbReference type="EMBL" id="HBIB01033440">
    <property type="protein sequence ID" value="CAE0259472.1"/>
    <property type="molecule type" value="Transcribed_RNA"/>
</dbReference>
<evidence type="ECO:0000313" key="1">
    <source>
        <dbReference type="EMBL" id="CAE0259472.1"/>
    </source>
</evidence>
<reference evidence="1" key="1">
    <citation type="submission" date="2021-01" db="EMBL/GenBank/DDBJ databases">
        <authorList>
            <person name="Corre E."/>
            <person name="Pelletier E."/>
            <person name="Niang G."/>
            <person name="Scheremetjew M."/>
            <person name="Finn R."/>
            <person name="Kale V."/>
            <person name="Holt S."/>
            <person name="Cochrane G."/>
            <person name="Meng A."/>
            <person name="Brown T."/>
            <person name="Cohen L."/>
        </authorList>
    </citation>
    <scope>NUCLEOTIDE SEQUENCE</scope>
    <source>
        <strain evidence="1">NIES-2562</strain>
    </source>
</reference>
<proteinExistence type="predicted"/>
<gene>
    <name evidence="1" type="ORF">PBIL07802_LOCUS21741</name>
</gene>
<protein>
    <submittedName>
        <fullName evidence="1">Uncharacterized protein</fullName>
    </submittedName>
</protein>
<organism evidence="1">
    <name type="scientific">Palpitomonas bilix</name>
    <dbReference type="NCBI Taxonomy" id="652834"/>
    <lineage>
        <taxon>Eukaryota</taxon>
        <taxon>Eukaryota incertae sedis</taxon>
    </lineage>
</organism>
<name>A0A7S3DJP3_9EUKA</name>
<sequence length="235" mass="26965">MKRDIPDHEEFAYEDEFAYEGEESSFIRKEHGDHEKDSVQEREARLRIGTDIANAWSEFAPRWKRTVQQLKIPFKLSRLLSIWSSFWLELKSKKGTKSNAMLFVKAAQRLLCVDSSSSASEKAFSALSRVIKAALRSSLDPSLAAKMVLIHLNSNVTIQHKALMKRRELNASKKRSRSIMEMEGFNKADVDNSRHERLSVQESIYAETEDATEVADDRSDDDDIENLLVPFRAIE</sequence>
<accession>A0A7S3DJP3</accession>
<dbReference type="AlphaFoldDB" id="A0A7S3DJP3"/>